<protein>
    <submittedName>
        <fullName evidence="2">Uncharacterized protein</fullName>
    </submittedName>
</protein>
<evidence type="ECO:0000256" key="1">
    <source>
        <dbReference type="SAM" id="MobiDB-lite"/>
    </source>
</evidence>
<dbReference type="EMBL" id="JAAMPC010000005">
    <property type="protein sequence ID" value="KAG2310350.1"/>
    <property type="molecule type" value="Genomic_DNA"/>
</dbReference>
<accession>A0A8X7VG27</accession>
<name>A0A8X7VG27_BRACI</name>
<comment type="caution">
    <text evidence="2">The sequence shown here is derived from an EMBL/GenBank/DDBJ whole genome shotgun (WGS) entry which is preliminary data.</text>
</comment>
<reference evidence="2 3" key="1">
    <citation type="submission" date="2020-02" db="EMBL/GenBank/DDBJ databases">
        <authorList>
            <person name="Ma Q."/>
            <person name="Huang Y."/>
            <person name="Song X."/>
            <person name="Pei D."/>
        </authorList>
    </citation>
    <scope>NUCLEOTIDE SEQUENCE [LARGE SCALE GENOMIC DNA]</scope>
    <source>
        <strain evidence="2">Sxm20200214</strain>
        <tissue evidence="2">Leaf</tissue>
    </source>
</reference>
<sequence length="198" mass="22135">MLEDFAKILADHRKVQSEIFQEIKISMLDSINRIQKTIDHMVEVTSDIRSTEEKVGDTNVQRPSRRCVSLKKPANSALKLGRARTVPVKHKRYASLVRKPRKNNSSKFRYSAASTQPQKQGTLARAPSIPWRFQVSDHALDGAMEKISFGGDGGKGKHPFDRGKVQIMGKLFSMIGMNFGDKVLLEGGVLIGSWPRMG</sequence>
<gene>
    <name evidence="2" type="ORF">Bca52824_021907</name>
</gene>
<keyword evidence="3" id="KW-1185">Reference proteome</keyword>
<dbReference type="AlphaFoldDB" id="A0A8X7VG27"/>
<evidence type="ECO:0000313" key="3">
    <source>
        <dbReference type="Proteomes" id="UP000886595"/>
    </source>
</evidence>
<proteinExistence type="predicted"/>
<dbReference type="Proteomes" id="UP000886595">
    <property type="component" value="Unassembled WGS sequence"/>
</dbReference>
<feature type="region of interest" description="Disordered" evidence="1">
    <location>
        <begin position="100"/>
        <end position="125"/>
    </location>
</feature>
<evidence type="ECO:0000313" key="2">
    <source>
        <dbReference type="EMBL" id="KAG2310350.1"/>
    </source>
</evidence>
<organism evidence="2 3">
    <name type="scientific">Brassica carinata</name>
    <name type="common">Ethiopian mustard</name>
    <name type="synonym">Abyssinian cabbage</name>
    <dbReference type="NCBI Taxonomy" id="52824"/>
    <lineage>
        <taxon>Eukaryota</taxon>
        <taxon>Viridiplantae</taxon>
        <taxon>Streptophyta</taxon>
        <taxon>Embryophyta</taxon>
        <taxon>Tracheophyta</taxon>
        <taxon>Spermatophyta</taxon>
        <taxon>Magnoliopsida</taxon>
        <taxon>eudicotyledons</taxon>
        <taxon>Gunneridae</taxon>
        <taxon>Pentapetalae</taxon>
        <taxon>rosids</taxon>
        <taxon>malvids</taxon>
        <taxon>Brassicales</taxon>
        <taxon>Brassicaceae</taxon>
        <taxon>Brassiceae</taxon>
        <taxon>Brassica</taxon>
    </lineage>
</organism>
<feature type="compositionally biased region" description="Polar residues" evidence="1">
    <location>
        <begin position="105"/>
        <end position="121"/>
    </location>
</feature>